<evidence type="ECO:0000256" key="4">
    <source>
        <dbReference type="SAM" id="SignalP"/>
    </source>
</evidence>
<dbReference type="EMBL" id="JACHIW010000002">
    <property type="protein sequence ID" value="MBB5157988.1"/>
    <property type="molecule type" value="Genomic_DNA"/>
</dbReference>
<keyword evidence="7" id="KW-1185">Reference proteome</keyword>
<evidence type="ECO:0000256" key="3">
    <source>
        <dbReference type="ARBA" id="ARBA00022801"/>
    </source>
</evidence>
<dbReference type="InterPro" id="IPR000073">
    <property type="entry name" value="AB_hydrolase_1"/>
</dbReference>
<gene>
    <name evidence="6" type="ORF">BJ970_005587</name>
</gene>
<feature type="signal peptide" evidence="4">
    <location>
        <begin position="1"/>
        <end position="25"/>
    </location>
</feature>
<proteinExistence type="inferred from homology"/>
<comment type="caution">
    <text evidence="6">The sequence shown here is derived from an EMBL/GenBank/DDBJ whole genome shotgun (WGS) entry which is preliminary data.</text>
</comment>
<name>A0A840QGU9_9PSEU</name>
<protein>
    <submittedName>
        <fullName evidence="6">Pimeloyl-ACP methyl ester carboxylesterase</fullName>
    </submittedName>
</protein>
<reference evidence="6 7" key="1">
    <citation type="submission" date="2020-08" db="EMBL/GenBank/DDBJ databases">
        <title>Sequencing the genomes of 1000 actinobacteria strains.</title>
        <authorList>
            <person name="Klenk H.-P."/>
        </authorList>
    </citation>
    <scope>NUCLEOTIDE SEQUENCE [LARGE SCALE GENOMIC DNA]</scope>
    <source>
        <strain evidence="6 7">DSM 45584</strain>
    </source>
</reference>
<dbReference type="PANTHER" id="PTHR43248:SF29">
    <property type="entry name" value="TRIPEPTIDYL AMINOPEPTIDASE"/>
    <property type="match status" value="1"/>
</dbReference>
<keyword evidence="2 4" id="KW-0732">Signal</keyword>
<dbReference type="Pfam" id="PF00561">
    <property type="entry name" value="Abhydrolase_1"/>
    <property type="match status" value="1"/>
</dbReference>
<evidence type="ECO:0000313" key="7">
    <source>
        <dbReference type="Proteomes" id="UP000584374"/>
    </source>
</evidence>
<organism evidence="6 7">
    <name type="scientific">Saccharopolyspora phatthalungensis</name>
    <dbReference type="NCBI Taxonomy" id="664693"/>
    <lineage>
        <taxon>Bacteria</taxon>
        <taxon>Bacillati</taxon>
        <taxon>Actinomycetota</taxon>
        <taxon>Actinomycetes</taxon>
        <taxon>Pseudonocardiales</taxon>
        <taxon>Pseudonocardiaceae</taxon>
        <taxon>Saccharopolyspora</taxon>
    </lineage>
</organism>
<dbReference type="PANTHER" id="PTHR43248">
    <property type="entry name" value="2-SUCCINYL-6-HYDROXY-2,4-CYCLOHEXADIENE-1-CARBOXYLATE SYNTHASE"/>
    <property type="match status" value="1"/>
</dbReference>
<dbReference type="SUPFAM" id="SSF53474">
    <property type="entry name" value="alpha/beta-Hydrolases"/>
    <property type="match status" value="1"/>
</dbReference>
<dbReference type="InterPro" id="IPR051601">
    <property type="entry name" value="Serine_prot/Carboxylest_S33"/>
</dbReference>
<feature type="domain" description="AB hydrolase-1" evidence="5">
    <location>
        <begin position="78"/>
        <end position="434"/>
    </location>
</feature>
<dbReference type="GO" id="GO:0016787">
    <property type="term" value="F:hydrolase activity"/>
    <property type="evidence" value="ECO:0007669"/>
    <property type="project" value="UniProtKB-KW"/>
</dbReference>
<accession>A0A840QGU9</accession>
<dbReference type="RefSeq" id="WP_312864482.1">
    <property type="nucleotide sequence ID" value="NZ_JACHIW010000002.1"/>
</dbReference>
<evidence type="ECO:0000313" key="6">
    <source>
        <dbReference type="EMBL" id="MBB5157988.1"/>
    </source>
</evidence>
<dbReference type="InterPro" id="IPR029058">
    <property type="entry name" value="AB_hydrolase_fold"/>
</dbReference>
<dbReference type="Proteomes" id="UP000584374">
    <property type="component" value="Unassembled WGS sequence"/>
</dbReference>
<sequence>MIKSLRLGLATALAVPLLSAPPSDAAEPLRFAPCPTDPAVECATISVPLDYTAPGGRQIPIAISRIRASGTPAEYRGALLVNPGGPGGAGLDYAAAKRAKMPEAVRRSYDIVGFDPRGVGASNPVDCGPLGGLFQHPAPDPVPTTAAEERDHLGRLQRMAADCQRHSGPVLPYINTANTARDMDRIRQALRQPRLNFLGVSYGSYLGGDYAAEFPSRVGRMVLDSVVSPGRWHDFDAEQGFAMLAQRDVLFRWIAAHPSLGLGTTPETVRASYLAARSALATRPAHGTFGAAEFDYLVYRTLSRTERWEPFARALDAYLHRGDSGGFGTEMPDSPNYESALRTVKCADSTRPSTDEVLGSIRALRSADPQPVLAGVEAEVCRYWGPPREVARLGDPAMPPVLLVQAAHDPTTPYAGARRMQAALPGSRMVVLDRGYSHGVFASQRNGCVDGTVERYLLSGILPSGDVHCAGTGLPTLGGS</sequence>
<keyword evidence="3" id="KW-0378">Hydrolase</keyword>
<evidence type="ECO:0000256" key="1">
    <source>
        <dbReference type="ARBA" id="ARBA00010088"/>
    </source>
</evidence>
<evidence type="ECO:0000259" key="5">
    <source>
        <dbReference type="Pfam" id="PF00561"/>
    </source>
</evidence>
<dbReference type="Gene3D" id="3.40.50.1820">
    <property type="entry name" value="alpha/beta hydrolase"/>
    <property type="match status" value="1"/>
</dbReference>
<comment type="similarity">
    <text evidence="1">Belongs to the peptidase S33 family.</text>
</comment>
<feature type="chain" id="PRO_5033009034" evidence="4">
    <location>
        <begin position="26"/>
        <end position="480"/>
    </location>
</feature>
<dbReference type="AlphaFoldDB" id="A0A840QGU9"/>
<evidence type="ECO:0000256" key="2">
    <source>
        <dbReference type="ARBA" id="ARBA00022729"/>
    </source>
</evidence>